<name>A0ABT7A0K2_9ACTN</name>
<sequence>MHAFLLTATRVLLAAFLLGGCVVVAGQSFALATGDRGLMEMFGTSVTDAVCVVAGGAGLCSFLLLYTPEGRRTDAPDDQR</sequence>
<accession>A0ABT7A0K2</accession>
<organism evidence="2 3">
    <name type="scientific">Streptomyces iconiensis</name>
    <dbReference type="NCBI Taxonomy" id="1384038"/>
    <lineage>
        <taxon>Bacteria</taxon>
        <taxon>Bacillati</taxon>
        <taxon>Actinomycetota</taxon>
        <taxon>Actinomycetes</taxon>
        <taxon>Kitasatosporales</taxon>
        <taxon>Streptomycetaceae</taxon>
        <taxon>Streptomyces</taxon>
    </lineage>
</organism>
<comment type="caution">
    <text evidence="2">The sequence shown here is derived from an EMBL/GenBank/DDBJ whole genome shotgun (WGS) entry which is preliminary data.</text>
</comment>
<keyword evidence="1" id="KW-0472">Membrane</keyword>
<evidence type="ECO:0000256" key="1">
    <source>
        <dbReference type="SAM" id="Phobius"/>
    </source>
</evidence>
<evidence type="ECO:0000313" key="3">
    <source>
        <dbReference type="Proteomes" id="UP001214441"/>
    </source>
</evidence>
<protein>
    <submittedName>
        <fullName evidence="2">Uncharacterized protein</fullName>
    </submittedName>
</protein>
<feature type="transmembrane region" description="Helical" evidence="1">
    <location>
        <begin position="46"/>
        <end position="66"/>
    </location>
</feature>
<keyword evidence="3" id="KW-1185">Reference proteome</keyword>
<dbReference type="RefSeq" id="WP_274045774.1">
    <property type="nucleotide sequence ID" value="NZ_JANCPR020000024.1"/>
</dbReference>
<gene>
    <name evidence="2" type="ORF">NMN56_023405</name>
</gene>
<dbReference type="EMBL" id="JANCPR020000024">
    <property type="protein sequence ID" value="MDJ1134849.1"/>
    <property type="molecule type" value="Genomic_DNA"/>
</dbReference>
<keyword evidence="1" id="KW-1133">Transmembrane helix</keyword>
<evidence type="ECO:0000313" key="2">
    <source>
        <dbReference type="EMBL" id="MDJ1134849.1"/>
    </source>
</evidence>
<proteinExistence type="predicted"/>
<dbReference type="Proteomes" id="UP001214441">
    <property type="component" value="Unassembled WGS sequence"/>
</dbReference>
<reference evidence="2 3" key="1">
    <citation type="submission" date="2023-05" db="EMBL/GenBank/DDBJ databases">
        <title>Streptantibioticus silvisoli sp. nov., acidotolerant actinomycetes 1 from pine litter.</title>
        <authorList>
            <person name="Swiecimska M."/>
            <person name="Golinska P."/>
            <person name="Sangal V."/>
            <person name="Wachnowicz B."/>
            <person name="Goodfellow M."/>
        </authorList>
    </citation>
    <scope>NUCLEOTIDE SEQUENCE [LARGE SCALE GENOMIC DNA]</scope>
    <source>
        <strain evidence="2 3">DSM 42109</strain>
    </source>
</reference>
<keyword evidence="1" id="KW-0812">Transmembrane</keyword>